<dbReference type="Proteomes" id="UP000530424">
    <property type="component" value="Unassembled WGS sequence"/>
</dbReference>
<dbReference type="Pfam" id="PF12840">
    <property type="entry name" value="HTH_20"/>
    <property type="match status" value="1"/>
</dbReference>
<evidence type="ECO:0000313" key="3">
    <source>
        <dbReference type="Proteomes" id="UP000530424"/>
    </source>
</evidence>
<dbReference type="Gene3D" id="1.10.10.10">
    <property type="entry name" value="Winged helix-like DNA-binding domain superfamily/Winged helix DNA-binding domain"/>
    <property type="match status" value="1"/>
</dbReference>
<evidence type="ECO:0000313" key="2">
    <source>
        <dbReference type="EMBL" id="NYJ03016.1"/>
    </source>
</evidence>
<keyword evidence="3" id="KW-1185">Reference proteome</keyword>
<dbReference type="SUPFAM" id="SSF46785">
    <property type="entry name" value="Winged helix' DNA-binding domain"/>
    <property type="match status" value="1"/>
</dbReference>
<dbReference type="EMBL" id="JACCFP010000001">
    <property type="protein sequence ID" value="NYJ03016.1"/>
    <property type="molecule type" value="Genomic_DNA"/>
</dbReference>
<keyword evidence="2" id="KW-0238">DNA-binding</keyword>
<protein>
    <submittedName>
        <fullName evidence="2">DNA-binding transcriptional ArsR family regulator</fullName>
    </submittedName>
</protein>
<dbReference type="GO" id="GO:0003677">
    <property type="term" value="F:DNA binding"/>
    <property type="evidence" value="ECO:0007669"/>
    <property type="project" value="UniProtKB-KW"/>
</dbReference>
<keyword evidence="1" id="KW-0812">Transmembrane</keyword>
<feature type="transmembrane region" description="Helical" evidence="1">
    <location>
        <begin position="112"/>
        <end position="133"/>
    </location>
</feature>
<keyword evidence="1" id="KW-0472">Membrane</keyword>
<dbReference type="InterPro" id="IPR036390">
    <property type="entry name" value="WH_DNA-bd_sf"/>
</dbReference>
<dbReference type="AlphaFoldDB" id="A0A853C7M6"/>
<name>A0A853C7M6_9ACTN</name>
<accession>A0A853C7M6</accession>
<proteinExistence type="predicted"/>
<dbReference type="RefSeq" id="WP_179669313.1">
    <property type="nucleotide sequence ID" value="NZ_JACCFP010000001.1"/>
</dbReference>
<reference evidence="2 3" key="1">
    <citation type="submission" date="2020-07" db="EMBL/GenBank/DDBJ databases">
        <title>Sequencing the genomes of 1000 actinobacteria strains.</title>
        <authorList>
            <person name="Klenk H.-P."/>
        </authorList>
    </citation>
    <scope>NUCLEOTIDE SEQUENCE [LARGE SCALE GENOMIC DNA]</scope>
    <source>
        <strain evidence="2 3">DSM 103833</strain>
    </source>
</reference>
<keyword evidence="1" id="KW-1133">Transmembrane helix</keyword>
<evidence type="ECO:0000256" key="1">
    <source>
        <dbReference type="SAM" id="Phobius"/>
    </source>
</evidence>
<gene>
    <name evidence="2" type="ORF">HNR19_003714</name>
</gene>
<comment type="caution">
    <text evidence="2">The sequence shown here is derived from an EMBL/GenBank/DDBJ whole genome shotgun (WGS) entry which is preliminary data.</text>
</comment>
<dbReference type="InterPro" id="IPR036388">
    <property type="entry name" value="WH-like_DNA-bd_sf"/>
</dbReference>
<sequence>MNLIGSEDGSVPKLGPRTWWVYLALGEPKTALQLSAEAGIVEASVRKHLRRLERAALVTRSEEPGAETIYRRIRELDRPTVYALVGRVDRARLVTPEGERLPEYAGLPPGRAPLLVGAAVLLLLVAGALVVLLV</sequence>
<organism evidence="2 3">
    <name type="scientific">Nocardioides thalensis</name>
    <dbReference type="NCBI Taxonomy" id="1914755"/>
    <lineage>
        <taxon>Bacteria</taxon>
        <taxon>Bacillati</taxon>
        <taxon>Actinomycetota</taxon>
        <taxon>Actinomycetes</taxon>
        <taxon>Propionibacteriales</taxon>
        <taxon>Nocardioidaceae</taxon>
        <taxon>Nocardioides</taxon>
    </lineage>
</organism>